<keyword evidence="2" id="KW-1185">Reference proteome</keyword>
<accession>A0A7G9S3D0</accession>
<evidence type="ECO:0000313" key="1">
    <source>
        <dbReference type="EMBL" id="QNN62355.1"/>
    </source>
</evidence>
<dbReference type="Proteomes" id="UP000515934">
    <property type="component" value="Chromosome"/>
</dbReference>
<proteinExistence type="predicted"/>
<dbReference type="KEGG" id="ldn:H9L06_08800"/>
<evidence type="ECO:0000313" key="2">
    <source>
        <dbReference type="Proteomes" id="UP000515934"/>
    </source>
</evidence>
<organism evidence="1 2">
    <name type="scientific">Leucobacter denitrificans</name>
    <dbReference type="NCBI Taxonomy" id="683042"/>
    <lineage>
        <taxon>Bacteria</taxon>
        <taxon>Bacillati</taxon>
        <taxon>Actinomycetota</taxon>
        <taxon>Actinomycetes</taxon>
        <taxon>Micrococcales</taxon>
        <taxon>Microbacteriaceae</taxon>
        <taxon>Leucobacter</taxon>
    </lineage>
</organism>
<sequence length="85" mass="9797">MTFPYIDGYSPMIEMFPIHGGSLTIDSGITEDDHPVVIINDQPLDEDEVMVLVRHLLVNLEHARHMYFERHNRLEPKPLVEGDAE</sequence>
<name>A0A7G9S3D0_9MICO</name>
<dbReference type="EMBL" id="CP060716">
    <property type="protein sequence ID" value="QNN62355.1"/>
    <property type="molecule type" value="Genomic_DNA"/>
</dbReference>
<reference evidence="1 2" key="1">
    <citation type="submission" date="2020-08" db="EMBL/GenBank/DDBJ databases">
        <title>Genome sequence of Leucobacter denitrificans KACC 14055T.</title>
        <authorList>
            <person name="Hyun D.-W."/>
            <person name="Bae J.-W."/>
        </authorList>
    </citation>
    <scope>NUCLEOTIDE SEQUENCE [LARGE SCALE GENOMIC DNA]</scope>
    <source>
        <strain evidence="1 2">KACC 14055</strain>
    </source>
</reference>
<protein>
    <submittedName>
        <fullName evidence="1">Uncharacterized protein</fullName>
    </submittedName>
</protein>
<gene>
    <name evidence="1" type="ORF">H9L06_08800</name>
</gene>
<dbReference type="RefSeq" id="WP_187554825.1">
    <property type="nucleotide sequence ID" value="NZ_CP060716.1"/>
</dbReference>
<dbReference type="AlphaFoldDB" id="A0A7G9S3D0"/>